<accession>A0A176WD05</accession>
<proteinExistence type="predicted"/>
<dbReference type="Proteomes" id="UP000077202">
    <property type="component" value="Unassembled WGS sequence"/>
</dbReference>
<evidence type="ECO:0000313" key="1">
    <source>
        <dbReference type="EMBL" id="OAE31108.1"/>
    </source>
</evidence>
<evidence type="ECO:0000313" key="2">
    <source>
        <dbReference type="Proteomes" id="UP000077202"/>
    </source>
</evidence>
<reference evidence="1" key="1">
    <citation type="submission" date="2016-03" db="EMBL/GenBank/DDBJ databases">
        <title>Mechanisms controlling the formation of the plant cell surface in tip-growing cells are functionally conserved among land plants.</title>
        <authorList>
            <person name="Honkanen S."/>
            <person name="Jones V.A."/>
            <person name="Morieri G."/>
            <person name="Champion C."/>
            <person name="Hetherington A.J."/>
            <person name="Kelly S."/>
            <person name="Saint-Marcoux D."/>
            <person name="Proust H."/>
            <person name="Prescott H."/>
            <person name="Dolan L."/>
        </authorList>
    </citation>
    <scope>NUCLEOTIDE SEQUENCE [LARGE SCALE GENOMIC DNA]</scope>
    <source>
        <tissue evidence="1">Whole gametophyte</tissue>
    </source>
</reference>
<protein>
    <submittedName>
        <fullName evidence="1">Uncharacterized protein</fullName>
    </submittedName>
</protein>
<dbReference type="EMBL" id="LVLJ01001176">
    <property type="protein sequence ID" value="OAE31108.1"/>
    <property type="molecule type" value="Genomic_DNA"/>
</dbReference>
<sequence length="152" mass="17456">MNKNKTEGEDLRGKPMLWTIEHWAKVMGQCAGSDWDLLFEKSSVGLTRIEEFSYEPLFSSKRQGTNGWKTTDYQDLKRRVGGTVVDAADIILPSSPVEDVRPEEEKKTSGEEVKTLEVTFPDFLQDSVVPLLKYLERKREKYDVSKEVGFYV</sequence>
<dbReference type="AlphaFoldDB" id="A0A176WD05"/>
<organism evidence="1 2">
    <name type="scientific">Marchantia polymorpha subsp. ruderalis</name>
    <dbReference type="NCBI Taxonomy" id="1480154"/>
    <lineage>
        <taxon>Eukaryota</taxon>
        <taxon>Viridiplantae</taxon>
        <taxon>Streptophyta</taxon>
        <taxon>Embryophyta</taxon>
        <taxon>Marchantiophyta</taxon>
        <taxon>Marchantiopsida</taxon>
        <taxon>Marchantiidae</taxon>
        <taxon>Marchantiales</taxon>
        <taxon>Marchantiaceae</taxon>
        <taxon>Marchantia</taxon>
    </lineage>
</organism>
<comment type="caution">
    <text evidence="1">The sequence shown here is derived from an EMBL/GenBank/DDBJ whole genome shotgun (WGS) entry which is preliminary data.</text>
</comment>
<gene>
    <name evidence="1" type="ORF">AXG93_1928s1010</name>
</gene>
<keyword evidence="2" id="KW-1185">Reference proteome</keyword>
<name>A0A176WD05_MARPO</name>